<dbReference type="AlphaFoldDB" id="A0A1J4RRA8"/>
<accession>A0A1J4RRA8</accession>
<evidence type="ECO:0000313" key="3">
    <source>
        <dbReference type="Proteomes" id="UP000183144"/>
    </source>
</evidence>
<sequence>MPKNTPQGVIDTNVLVRAFLKTNGSDGRIFAAFVKSKFELLYSDALLKELIRVLNYPRILKRYHHDKHKIDVFIQTIITFGKFVYAPEKVNLCRDPDDDELLSIALAIYTRKPIFVISGDRDLLVLSRKIKGVKIMTAAGFIRQLSG</sequence>
<dbReference type="EMBL" id="MNUI01000024">
    <property type="protein sequence ID" value="OIN89568.1"/>
    <property type="molecule type" value="Genomic_DNA"/>
</dbReference>
<dbReference type="PANTHER" id="PTHR34610:SF3">
    <property type="entry name" value="SSL7007 PROTEIN"/>
    <property type="match status" value="1"/>
</dbReference>
<dbReference type="Proteomes" id="UP000183144">
    <property type="component" value="Unassembled WGS sequence"/>
</dbReference>
<comment type="caution">
    <text evidence="2">The sequence shown here is derived from an EMBL/GenBank/DDBJ whole genome shotgun (WGS) entry which is preliminary data.</text>
</comment>
<dbReference type="PANTHER" id="PTHR34610">
    <property type="entry name" value="SSL7007 PROTEIN"/>
    <property type="match status" value="1"/>
</dbReference>
<evidence type="ECO:0000313" key="2">
    <source>
        <dbReference type="EMBL" id="OIN89568.1"/>
    </source>
</evidence>
<dbReference type="NCBIfam" id="TIGR00305">
    <property type="entry name" value="putative toxin-antitoxin system toxin component, PIN family"/>
    <property type="match status" value="1"/>
</dbReference>
<organism evidence="2 3">
    <name type="scientific">Candidatus Beckwithbacteria bacterium CG1_02_47_37</name>
    <dbReference type="NCBI Taxonomy" id="1805034"/>
    <lineage>
        <taxon>Bacteria</taxon>
        <taxon>Candidatus Beckwithiibacteriota</taxon>
    </lineage>
</organism>
<dbReference type="STRING" id="1805034.AUJ59_01240"/>
<dbReference type="Pfam" id="PF13470">
    <property type="entry name" value="PIN_3"/>
    <property type="match status" value="1"/>
</dbReference>
<feature type="domain" description="PIN" evidence="1">
    <location>
        <begin position="6"/>
        <end position="125"/>
    </location>
</feature>
<dbReference type="InterPro" id="IPR002850">
    <property type="entry name" value="PIN_toxin-like"/>
</dbReference>
<dbReference type="InterPro" id="IPR002716">
    <property type="entry name" value="PIN_dom"/>
</dbReference>
<dbReference type="InterPro" id="IPR029060">
    <property type="entry name" value="PIN-like_dom_sf"/>
</dbReference>
<reference evidence="2 3" key="1">
    <citation type="journal article" date="2016" name="Environ. Microbiol.">
        <title>Genomic resolution of a cold subsurface aquifer community provides metabolic insights for novel microbes adapted to high CO concentrations.</title>
        <authorList>
            <person name="Probst A.J."/>
            <person name="Castelle C.J."/>
            <person name="Singh A."/>
            <person name="Brown C.T."/>
            <person name="Anantharaman K."/>
            <person name="Sharon I."/>
            <person name="Hug L.A."/>
            <person name="Burstein D."/>
            <person name="Emerson J.B."/>
            <person name="Thomas B.C."/>
            <person name="Banfield J.F."/>
        </authorList>
    </citation>
    <scope>NUCLEOTIDE SEQUENCE [LARGE SCALE GENOMIC DNA]</scope>
    <source>
        <strain evidence="2">CG1_02_47_37</strain>
    </source>
</reference>
<dbReference type="SUPFAM" id="SSF88723">
    <property type="entry name" value="PIN domain-like"/>
    <property type="match status" value="1"/>
</dbReference>
<dbReference type="SMART" id="SM00670">
    <property type="entry name" value="PINc"/>
    <property type="match status" value="1"/>
</dbReference>
<name>A0A1J4RRA8_9BACT</name>
<gene>
    <name evidence="2" type="ORF">AUJ59_01240</name>
</gene>
<protein>
    <submittedName>
        <fullName evidence="2">Putative toxin-antitoxin system toxin component, PIN family</fullName>
    </submittedName>
</protein>
<evidence type="ECO:0000259" key="1">
    <source>
        <dbReference type="SMART" id="SM00670"/>
    </source>
</evidence>
<proteinExistence type="predicted"/>